<dbReference type="NCBIfam" id="TIGR02937">
    <property type="entry name" value="sigma70-ECF"/>
    <property type="match status" value="1"/>
</dbReference>
<evidence type="ECO:0000259" key="5">
    <source>
        <dbReference type="Pfam" id="PF04542"/>
    </source>
</evidence>
<dbReference type="InterPro" id="IPR013249">
    <property type="entry name" value="RNA_pol_sigma70_r4_t2"/>
</dbReference>
<gene>
    <name evidence="7" type="ORF">NQ502_11545</name>
</gene>
<name>A0ABY5VEZ0_9FIRM</name>
<evidence type="ECO:0000256" key="2">
    <source>
        <dbReference type="ARBA" id="ARBA00023015"/>
    </source>
</evidence>
<dbReference type="EMBL" id="CP102290">
    <property type="protein sequence ID" value="UWP58023.1"/>
    <property type="molecule type" value="Genomic_DNA"/>
</dbReference>
<dbReference type="InterPro" id="IPR036388">
    <property type="entry name" value="WH-like_DNA-bd_sf"/>
</dbReference>
<dbReference type="InterPro" id="IPR013325">
    <property type="entry name" value="RNA_pol_sigma_r2"/>
</dbReference>
<protein>
    <submittedName>
        <fullName evidence="7">RNA polymerase sigma factor</fullName>
    </submittedName>
</protein>
<dbReference type="InterPro" id="IPR039425">
    <property type="entry name" value="RNA_pol_sigma-70-like"/>
</dbReference>
<dbReference type="SUPFAM" id="SSF88659">
    <property type="entry name" value="Sigma3 and sigma4 domains of RNA polymerase sigma factors"/>
    <property type="match status" value="1"/>
</dbReference>
<dbReference type="Pfam" id="PF08281">
    <property type="entry name" value="Sigma70_r4_2"/>
    <property type="match status" value="1"/>
</dbReference>
<dbReference type="PANTHER" id="PTHR43133">
    <property type="entry name" value="RNA POLYMERASE ECF-TYPE SIGMA FACTO"/>
    <property type="match status" value="1"/>
</dbReference>
<reference evidence="7" key="1">
    <citation type="journal article" date="2022" name="Cell">
        <title>Design, construction, and in vivo augmentation of a complex gut microbiome.</title>
        <authorList>
            <person name="Cheng A.G."/>
            <person name="Ho P.Y."/>
            <person name="Aranda-Diaz A."/>
            <person name="Jain S."/>
            <person name="Yu F.B."/>
            <person name="Meng X."/>
            <person name="Wang M."/>
            <person name="Iakiviak M."/>
            <person name="Nagashima K."/>
            <person name="Zhao A."/>
            <person name="Murugkar P."/>
            <person name="Patil A."/>
            <person name="Atabakhsh K."/>
            <person name="Weakley A."/>
            <person name="Yan J."/>
            <person name="Brumbaugh A.R."/>
            <person name="Higginbottom S."/>
            <person name="Dimas A."/>
            <person name="Shiver A.L."/>
            <person name="Deutschbauer A."/>
            <person name="Neff N."/>
            <person name="Sonnenburg J.L."/>
            <person name="Huang K.C."/>
            <person name="Fischbach M.A."/>
        </authorList>
    </citation>
    <scope>NUCLEOTIDE SEQUENCE</scope>
    <source>
        <strain evidence="7">DSM 19829</strain>
    </source>
</reference>
<feature type="domain" description="RNA polymerase sigma-70 region 2" evidence="5">
    <location>
        <begin position="11"/>
        <end position="80"/>
    </location>
</feature>
<dbReference type="PANTHER" id="PTHR43133:SF60">
    <property type="entry name" value="RNA POLYMERASE SIGMA FACTOR SIGV"/>
    <property type="match status" value="1"/>
</dbReference>
<sequence length="183" mass="21718">MDSENELLEQLYTRYEQKMYQVAFAVLGQEQQAEDAVQDAFVKLTRYMKRIKDVESERTKRLLIRIIRTTAIDQYRRNQRDAERLTSEDALAGGKVISIDEMMQAEDRQMIRRLLQKVPQDYLEIIKLRCYFEVSNKEAAQILEISEDAAAKRLERARKYVQEKMGDEEYEGCKPRKSFERFG</sequence>
<dbReference type="Gene3D" id="1.10.1740.10">
    <property type="match status" value="1"/>
</dbReference>
<dbReference type="Pfam" id="PF04542">
    <property type="entry name" value="Sigma70_r2"/>
    <property type="match status" value="1"/>
</dbReference>
<feature type="domain" description="RNA polymerase sigma factor 70 region 4 type 2" evidence="6">
    <location>
        <begin position="108"/>
        <end position="159"/>
    </location>
</feature>
<evidence type="ECO:0000259" key="6">
    <source>
        <dbReference type="Pfam" id="PF08281"/>
    </source>
</evidence>
<evidence type="ECO:0000256" key="1">
    <source>
        <dbReference type="ARBA" id="ARBA00010641"/>
    </source>
</evidence>
<organism evidence="7 8">
    <name type="scientific">Ruminococcus gauvreauii</name>
    <dbReference type="NCBI Taxonomy" id="438033"/>
    <lineage>
        <taxon>Bacteria</taxon>
        <taxon>Bacillati</taxon>
        <taxon>Bacillota</taxon>
        <taxon>Clostridia</taxon>
        <taxon>Eubacteriales</taxon>
        <taxon>Oscillospiraceae</taxon>
        <taxon>Ruminococcus</taxon>
    </lineage>
</organism>
<evidence type="ECO:0000256" key="4">
    <source>
        <dbReference type="ARBA" id="ARBA00023163"/>
    </source>
</evidence>
<proteinExistence type="inferred from homology"/>
<evidence type="ECO:0000313" key="7">
    <source>
        <dbReference type="EMBL" id="UWP58023.1"/>
    </source>
</evidence>
<evidence type="ECO:0000256" key="3">
    <source>
        <dbReference type="ARBA" id="ARBA00023082"/>
    </source>
</evidence>
<dbReference type="Gene3D" id="1.10.10.10">
    <property type="entry name" value="Winged helix-like DNA-binding domain superfamily/Winged helix DNA-binding domain"/>
    <property type="match status" value="1"/>
</dbReference>
<keyword evidence="4" id="KW-0804">Transcription</keyword>
<keyword evidence="2" id="KW-0805">Transcription regulation</keyword>
<dbReference type="Proteomes" id="UP001060164">
    <property type="component" value="Chromosome"/>
</dbReference>
<evidence type="ECO:0000313" key="8">
    <source>
        <dbReference type="Proteomes" id="UP001060164"/>
    </source>
</evidence>
<keyword evidence="3" id="KW-0731">Sigma factor</keyword>
<accession>A0ABY5VEZ0</accession>
<dbReference type="SUPFAM" id="SSF88946">
    <property type="entry name" value="Sigma2 domain of RNA polymerase sigma factors"/>
    <property type="match status" value="1"/>
</dbReference>
<keyword evidence="8" id="KW-1185">Reference proteome</keyword>
<dbReference type="RefSeq" id="WP_028528576.1">
    <property type="nucleotide sequence ID" value="NZ_CABLBR010000012.1"/>
</dbReference>
<dbReference type="InterPro" id="IPR013324">
    <property type="entry name" value="RNA_pol_sigma_r3/r4-like"/>
</dbReference>
<dbReference type="InterPro" id="IPR014284">
    <property type="entry name" value="RNA_pol_sigma-70_dom"/>
</dbReference>
<dbReference type="InterPro" id="IPR007627">
    <property type="entry name" value="RNA_pol_sigma70_r2"/>
</dbReference>
<comment type="similarity">
    <text evidence="1">Belongs to the sigma-70 factor family. ECF subfamily.</text>
</comment>